<keyword evidence="2" id="KW-1185">Reference proteome</keyword>
<proteinExistence type="predicted"/>
<accession>A0A9D3V581</accession>
<evidence type="ECO:0000313" key="2">
    <source>
        <dbReference type="Proteomes" id="UP000828251"/>
    </source>
</evidence>
<comment type="caution">
    <text evidence="1">The sequence shown here is derived from an EMBL/GenBank/DDBJ whole genome shotgun (WGS) entry which is preliminary data.</text>
</comment>
<evidence type="ECO:0000313" key="1">
    <source>
        <dbReference type="EMBL" id="KAH1072474.1"/>
    </source>
</evidence>
<gene>
    <name evidence="1" type="ORF">J1N35_024802</name>
</gene>
<reference evidence="1 2" key="1">
    <citation type="journal article" date="2021" name="Plant Biotechnol. J.">
        <title>Multi-omics assisted identification of the key and species-specific regulatory components of drought-tolerant mechanisms in Gossypium stocksii.</title>
        <authorList>
            <person name="Yu D."/>
            <person name="Ke L."/>
            <person name="Zhang D."/>
            <person name="Wu Y."/>
            <person name="Sun Y."/>
            <person name="Mei J."/>
            <person name="Sun J."/>
            <person name="Sun Y."/>
        </authorList>
    </citation>
    <scope>NUCLEOTIDE SEQUENCE [LARGE SCALE GENOMIC DNA]</scope>
    <source>
        <strain evidence="2">cv. E1</strain>
        <tissue evidence="1">Leaf</tissue>
    </source>
</reference>
<protein>
    <submittedName>
        <fullName evidence="1">Uncharacterized protein</fullName>
    </submittedName>
</protein>
<dbReference type="EMBL" id="JAIQCV010000008">
    <property type="protein sequence ID" value="KAH1072474.1"/>
    <property type="molecule type" value="Genomic_DNA"/>
</dbReference>
<dbReference type="Proteomes" id="UP000828251">
    <property type="component" value="Unassembled WGS sequence"/>
</dbReference>
<name>A0A9D3V581_9ROSI</name>
<sequence>MALRKRVSLYPHLGIVIPPIVLKNVDTLQWYRDIHPSKKTRRLNTAYPLLGIATLTSLGGTNLDKKGHYPPKSVHLLLVRCWLERDL</sequence>
<dbReference type="AlphaFoldDB" id="A0A9D3V581"/>
<organism evidence="1 2">
    <name type="scientific">Gossypium stocksii</name>
    <dbReference type="NCBI Taxonomy" id="47602"/>
    <lineage>
        <taxon>Eukaryota</taxon>
        <taxon>Viridiplantae</taxon>
        <taxon>Streptophyta</taxon>
        <taxon>Embryophyta</taxon>
        <taxon>Tracheophyta</taxon>
        <taxon>Spermatophyta</taxon>
        <taxon>Magnoliopsida</taxon>
        <taxon>eudicotyledons</taxon>
        <taxon>Gunneridae</taxon>
        <taxon>Pentapetalae</taxon>
        <taxon>rosids</taxon>
        <taxon>malvids</taxon>
        <taxon>Malvales</taxon>
        <taxon>Malvaceae</taxon>
        <taxon>Malvoideae</taxon>
        <taxon>Gossypium</taxon>
    </lineage>
</organism>